<evidence type="ECO:0000313" key="2">
    <source>
        <dbReference type="EMBL" id="KAK8971564.1"/>
    </source>
</evidence>
<dbReference type="PANTHER" id="PTHR45738">
    <property type="entry name" value="POLYPHOSPHOINOSITIDE PHOSPHATASE"/>
    <property type="match status" value="1"/>
</dbReference>
<dbReference type="InterPro" id="IPR043573">
    <property type="entry name" value="Fig4-like"/>
</dbReference>
<name>A0ABR2N5Y6_9ASPA</name>
<sequence length="145" mass="15936">MLPVTKRRKVGCICGHKIYAISKTEMIASPQSTVRPNMAFSKNENRFSDSLRGSRISELGRFCRQDVGAFSGQDGSEFVGCCANSMELAGVRHGSKLVVWMLDRGVSFVARTGCLELAQSDEAVCMDSGRLRCSDGRGLDFRCRD</sequence>
<dbReference type="PANTHER" id="PTHR45738:SF3">
    <property type="entry name" value="OS03G0182400 PROTEIN"/>
    <property type="match status" value="1"/>
</dbReference>
<dbReference type="EMBL" id="JBBWWR010000001">
    <property type="protein sequence ID" value="KAK8971564.1"/>
    <property type="molecule type" value="Genomic_DNA"/>
</dbReference>
<gene>
    <name evidence="2" type="primary">SAC1</name>
    <name evidence="2" type="ORF">KSP40_PGU011509</name>
</gene>
<proteinExistence type="predicted"/>
<evidence type="ECO:0000256" key="1">
    <source>
        <dbReference type="ARBA" id="ARBA00022801"/>
    </source>
</evidence>
<organism evidence="2 3">
    <name type="scientific">Platanthera guangdongensis</name>
    <dbReference type="NCBI Taxonomy" id="2320717"/>
    <lineage>
        <taxon>Eukaryota</taxon>
        <taxon>Viridiplantae</taxon>
        <taxon>Streptophyta</taxon>
        <taxon>Embryophyta</taxon>
        <taxon>Tracheophyta</taxon>
        <taxon>Spermatophyta</taxon>
        <taxon>Magnoliopsida</taxon>
        <taxon>Liliopsida</taxon>
        <taxon>Asparagales</taxon>
        <taxon>Orchidaceae</taxon>
        <taxon>Orchidoideae</taxon>
        <taxon>Orchideae</taxon>
        <taxon>Orchidinae</taxon>
        <taxon>Platanthera</taxon>
    </lineage>
</organism>
<reference evidence="2 3" key="1">
    <citation type="journal article" date="2022" name="Nat. Plants">
        <title>Genomes of leafy and leafless Platanthera orchids illuminate the evolution of mycoheterotrophy.</title>
        <authorList>
            <person name="Li M.H."/>
            <person name="Liu K.W."/>
            <person name="Li Z."/>
            <person name="Lu H.C."/>
            <person name="Ye Q.L."/>
            <person name="Zhang D."/>
            <person name="Wang J.Y."/>
            <person name="Li Y.F."/>
            <person name="Zhong Z.M."/>
            <person name="Liu X."/>
            <person name="Yu X."/>
            <person name="Liu D.K."/>
            <person name="Tu X.D."/>
            <person name="Liu B."/>
            <person name="Hao Y."/>
            <person name="Liao X.Y."/>
            <person name="Jiang Y.T."/>
            <person name="Sun W.H."/>
            <person name="Chen J."/>
            <person name="Chen Y.Q."/>
            <person name="Ai Y."/>
            <person name="Zhai J.W."/>
            <person name="Wu S.S."/>
            <person name="Zhou Z."/>
            <person name="Hsiao Y.Y."/>
            <person name="Wu W.L."/>
            <person name="Chen Y.Y."/>
            <person name="Lin Y.F."/>
            <person name="Hsu J.L."/>
            <person name="Li C.Y."/>
            <person name="Wang Z.W."/>
            <person name="Zhao X."/>
            <person name="Zhong W.Y."/>
            <person name="Ma X.K."/>
            <person name="Ma L."/>
            <person name="Huang J."/>
            <person name="Chen G.Z."/>
            <person name="Huang M.Z."/>
            <person name="Huang L."/>
            <person name="Peng D.H."/>
            <person name="Luo Y.B."/>
            <person name="Zou S.Q."/>
            <person name="Chen S.P."/>
            <person name="Lan S."/>
            <person name="Tsai W.C."/>
            <person name="Van de Peer Y."/>
            <person name="Liu Z.J."/>
        </authorList>
    </citation>
    <scope>NUCLEOTIDE SEQUENCE [LARGE SCALE GENOMIC DNA]</scope>
    <source>
        <strain evidence="2">Lor288</strain>
    </source>
</reference>
<keyword evidence="3" id="KW-1185">Reference proteome</keyword>
<protein>
    <submittedName>
        <fullName evidence="2">Phosphoinositide phosphatase SAC1</fullName>
    </submittedName>
</protein>
<dbReference type="Proteomes" id="UP001412067">
    <property type="component" value="Unassembled WGS sequence"/>
</dbReference>
<evidence type="ECO:0000313" key="3">
    <source>
        <dbReference type="Proteomes" id="UP001412067"/>
    </source>
</evidence>
<accession>A0ABR2N5Y6</accession>
<comment type="caution">
    <text evidence="2">The sequence shown here is derived from an EMBL/GenBank/DDBJ whole genome shotgun (WGS) entry which is preliminary data.</text>
</comment>
<keyword evidence="1" id="KW-0378">Hydrolase</keyword>